<organism evidence="10 11">
    <name type="scientific">Ectocarpus siliculosus</name>
    <name type="common">Brown alga</name>
    <name type="synonym">Conferva siliculosa</name>
    <dbReference type="NCBI Taxonomy" id="2880"/>
    <lineage>
        <taxon>Eukaryota</taxon>
        <taxon>Sar</taxon>
        <taxon>Stramenopiles</taxon>
        <taxon>Ochrophyta</taxon>
        <taxon>PX clade</taxon>
        <taxon>Phaeophyceae</taxon>
        <taxon>Ectocarpales</taxon>
        <taxon>Ectocarpaceae</taxon>
        <taxon>Ectocarpus</taxon>
    </lineage>
</organism>
<dbReference type="EMBL" id="FN649760">
    <property type="protein sequence ID" value="CBJ32951.1"/>
    <property type="molecule type" value="Genomic_DNA"/>
</dbReference>
<dbReference type="InterPro" id="IPR014854">
    <property type="entry name" value="Nse4_C"/>
</dbReference>
<protein>
    <recommendedName>
        <fullName evidence="7">Non-structural maintenance of chromosomes element 4</fullName>
    </recommendedName>
</protein>
<dbReference type="Proteomes" id="UP000002630">
    <property type="component" value="Unassembled WGS sequence"/>
</dbReference>
<evidence type="ECO:0000256" key="8">
    <source>
        <dbReference type="SAM" id="MobiDB-lite"/>
    </source>
</evidence>
<dbReference type="GO" id="GO:0006281">
    <property type="term" value="P:DNA repair"/>
    <property type="evidence" value="ECO:0007669"/>
    <property type="project" value="UniProtKB-UniRule"/>
</dbReference>
<keyword evidence="6 7" id="KW-0539">Nucleus</keyword>
<comment type="subunit">
    <text evidence="7">Component of the SMC5-SMC6 complex.</text>
</comment>
<comment type="similarity">
    <text evidence="2 7">Belongs to the NSE4 family.</text>
</comment>
<keyword evidence="5 7" id="KW-0234">DNA repair</keyword>
<evidence type="ECO:0000256" key="3">
    <source>
        <dbReference type="ARBA" id="ARBA00022763"/>
    </source>
</evidence>
<evidence type="ECO:0000256" key="5">
    <source>
        <dbReference type="ARBA" id="ARBA00023204"/>
    </source>
</evidence>
<feature type="region of interest" description="Disordered" evidence="8">
    <location>
        <begin position="369"/>
        <end position="393"/>
    </location>
</feature>
<evidence type="ECO:0000259" key="9">
    <source>
        <dbReference type="Pfam" id="PF08743"/>
    </source>
</evidence>
<gene>
    <name evidence="10" type="ORF">Esi_0395_0012</name>
</gene>
<feature type="compositionally biased region" description="Basic and acidic residues" evidence="8">
    <location>
        <begin position="418"/>
        <end position="431"/>
    </location>
</feature>
<feature type="region of interest" description="Disordered" evidence="8">
    <location>
        <begin position="42"/>
        <end position="140"/>
    </location>
</feature>
<keyword evidence="3 7" id="KW-0227">DNA damage</keyword>
<proteinExistence type="inferred from homology"/>
<evidence type="ECO:0000256" key="2">
    <source>
        <dbReference type="ARBA" id="ARBA00008997"/>
    </source>
</evidence>
<accession>D7G069</accession>
<evidence type="ECO:0000313" key="11">
    <source>
        <dbReference type="Proteomes" id="UP000002630"/>
    </source>
</evidence>
<dbReference type="OrthoDB" id="361242at2759"/>
<feature type="compositionally biased region" description="Basic and acidic residues" evidence="8">
    <location>
        <begin position="49"/>
        <end position="85"/>
    </location>
</feature>
<keyword evidence="11" id="KW-1185">Reference proteome</keyword>
<feature type="compositionally biased region" description="Basic and acidic residues" evidence="8">
    <location>
        <begin position="124"/>
        <end position="140"/>
    </location>
</feature>
<name>D7G069_ECTSI</name>
<dbReference type="AlphaFoldDB" id="D7G069"/>
<dbReference type="GO" id="GO:0006310">
    <property type="term" value="P:DNA recombination"/>
    <property type="evidence" value="ECO:0007669"/>
    <property type="project" value="UniProtKB-UniRule"/>
</dbReference>
<dbReference type="GO" id="GO:0030915">
    <property type="term" value="C:Smc5-Smc6 complex"/>
    <property type="evidence" value="ECO:0007669"/>
    <property type="project" value="UniProtKB-UniRule"/>
</dbReference>
<dbReference type="STRING" id="2880.D7G069"/>
<dbReference type="InterPro" id="IPR027786">
    <property type="entry name" value="Nse4/EID"/>
</dbReference>
<dbReference type="PANTHER" id="PTHR16140">
    <property type="entry name" value="NON-STRUCTURAL MAINTENANCE OF CHROMOSOMES ELEMENT 4"/>
    <property type="match status" value="1"/>
</dbReference>
<evidence type="ECO:0000256" key="1">
    <source>
        <dbReference type="ARBA" id="ARBA00004123"/>
    </source>
</evidence>
<evidence type="ECO:0000256" key="7">
    <source>
        <dbReference type="RuleBase" id="RU365071"/>
    </source>
</evidence>
<dbReference type="InParanoid" id="D7G069"/>
<feature type="region of interest" description="Disordered" evidence="8">
    <location>
        <begin position="418"/>
        <end position="445"/>
    </location>
</feature>
<evidence type="ECO:0000256" key="4">
    <source>
        <dbReference type="ARBA" id="ARBA00023172"/>
    </source>
</evidence>
<comment type="function">
    <text evidence="7">Component of the SMC5-SMC6 complex, that promotes sister chromatid alignment after DNA damage and facilitates double-stranded DNA breaks (DSBs) repair via homologous recombination between sister chromatids.</text>
</comment>
<reference evidence="10 11" key="1">
    <citation type="journal article" date="2010" name="Nature">
        <title>The Ectocarpus genome and the independent evolution of multicellularity in brown algae.</title>
        <authorList>
            <person name="Cock J.M."/>
            <person name="Sterck L."/>
            <person name="Rouze P."/>
            <person name="Scornet D."/>
            <person name="Allen A.E."/>
            <person name="Amoutzias G."/>
            <person name="Anthouard V."/>
            <person name="Artiguenave F."/>
            <person name="Aury J.M."/>
            <person name="Badger J.H."/>
            <person name="Beszteri B."/>
            <person name="Billiau K."/>
            <person name="Bonnet E."/>
            <person name="Bothwell J.H."/>
            <person name="Bowler C."/>
            <person name="Boyen C."/>
            <person name="Brownlee C."/>
            <person name="Carrano C.J."/>
            <person name="Charrier B."/>
            <person name="Cho G.Y."/>
            <person name="Coelho S.M."/>
            <person name="Collen J."/>
            <person name="Corre E."/>
            <person name="Da Silva C."/>
            <person name="Delage L."/>
            <person name="Delaroque N."/>
            <person name="Dittami S.M."/>
            <person name="Doulbeau S."/>
            <person name="Elias M."/>
            <person name="Farnham G."/>
            <person name="Gachon C.M."/>
            <person name="Gschloessl B."/>
            <person name="Heesch S."/>
            <person name="Jabbari K."/>
            <person name="Jubin C."/>
            <person name="Kawai H."/>
            <person name="Kimura K."/>
            <person name="Kloareg B."/>
            <person name="Kupper F.C."/>
            <person name="Lang D."/>
            <person name="Le Bail A."/>
            <person name="Leblanc C."/>
            <person name="Lerouge P."/>
            <person name="Lohr M."/>
            <person name="Lopez P.J."/>
            <person name="Martens C."/>
            <person name="Maumus F."/>
            <person name="Michel G."/>
            <person name="Miranda-Saavedra D."/>
            <person name="Morales J."/>
            <person name="Moreau H."/>
            <person name="Motomura T."/>
            <person name="Nagasato C."/>
            <person name="Napoli C.A."/>
            <person name="Nelson D.R."/>
            <person name="Nyvall-Collen P."/>
            <person name="Peters A.F."/>
            <person name="Pommier C."/>
            <person name="Potin P."/>
            <person name="Poulain J."/>
            <person name="Quesneville H."/>
            <person name="Read B."/>
            <person name="Rensing S.A."/>
            <person name="Ritter A."/>
            <person name="Rousvoal S."/>
            <person name="Samanta M."/>
            <person name="Samson G."/>
            <person name="Schroeder D.C."/>
            <person name="Segurens B."/>
            <person name="Strittmatter M."/>
            <person name="Tonon T."/>
            <person name="Tregear J.W."/>
            <person name="Valentin K."/>
            <person name="von Dassow P."/>
            <person name="Yamagishi T."/>
            <person name="Van de Peer Y."/>
            <person name="Wincker P."/>
        </authorList>
    </citation>
    <scope>NUCLEOTIDE SEQUENCE [LARGE SCALE GENOMIC DNA]</scope>
    <source>
        <strain evidence="11">Ec32 / CCAP1310/4</strain>
    </source>
</reference>
<dbReference type="eggNOG" id="KOG2866">
    <property type="taxonomic scope" value="Eukaryota"/>
</dbReference>
<dbReference type="PANTHER" id="PTHR16140:SF0">
    <property type="entry name" value="NON-STRUCTURAL MAINTENANCE OF CHROMOSOMES ELEMENT 4"/>
    <property type="match status" value="1"/>
</dbReference>
<feature type="domain" description="Non-structural maintenance of chromosome element 4 C-terminal" evidence="9">
    <location>
        <begin position="332"/>
        <end position="418"/>
    </location>
</feature>
<sequence length="445" mass="50614">MTTEMRGGLDRRLMVYSPGLHFPVSSQVLRLRLYASFPCEGANRSTHRCVRETRTERGERSSRLHRRSADGHRKSAPKEGDETRRRPFRPQLYLIILSTMSEKRSRRREGGEGGGSGRPKKPKRPEVKVMDESGQTNEERRELRLKQRTLKNKIIEQQADIGDLNKDACRELTEENGKHFKQTKFPREAANDAENLKLIAVGSAGQACQLGNSSVGIDGDAFLDSIKKHFGRTKGDDEQGVKTFNWAKWGGNVSMVYLATPEGGGFMMGPLDKPVKERKTAQRREKHIDDAEEITPMMEMKGKKAKQNKDQTQMRIAKMREHEKEDAGSKKDMFETLVNPKSFTQTVENLFDFSFFVKRGEGHITIDPETKLPQVKFDPSTQSGDAPPAASGDAKQWLMSFTPADFRELKELYGMEESNFEHRSEGPKSDYYDPLTHGNRESNRQ</sequence>
<evidence type="ECO:0000313" key="10">
    <source>
        <dbReference type="EMBL" id="CBJ32951.1"/>
    </source>
</evidence>
<keyword evidence="4 7" id="KW-0233">DNA recombination</keyword>
<dbReference type="Pfam" id="PF08743">
    <property type="entry name" value="Nse4_C"/>
    <property type="match status" value="1"/>
</dbReference>
<comment type="subcellular location">
    <subcellularLocation>
        <location evidence="1 7">Nucleus</location>
    </subcellularLocation>
</comment>
<evidence type="ECO:0000256" key="6">
    <source>
        <dbReference type="ARBA" id="ARBA00023242"/>
    </source>
</evidence>
<dbReference type="GO" id="GO:0005634">
    <property type="term" value="C:nucleus"/>
    <property type="evidence" value="ECO:0007669"/>
    <property type="project" value="UniProtKB-SubCell"/>
</dbReference>